<proteinExistence type="predicted"/>
<reference evidence="2 3" key="1">
    <citation type="journal article" date="2016" name="Genome Biol. Evol.">
        <title>Divergent and convergent evolution of fungal pathogenicity.</title>
        <authorList>
            <person name="Shang Y."/>
            <person name="Xiao G."/>
            <person name="Zheng P."/>
            <person name="Cen K."/>
            <person name="Zhan S."/>
            <person name="Wang C."/>
        </authorList>
    </citation>
    <scope>NUCLEOTIDE SEQUENCE [LARGE SCALE GENOMIC DNA]</scope>
    <source>
        <strain evidence="2 3">RCEF 264</strain>
    </source>
</reference>
<dbReference type="OrthoDB" id="5236058at2759"/>
<feature type="region of interest" description="Disordered" evidence="1">
    <location>
        <begin position="90"/>
        <end position="109"/>
    </location>
</feature>
<organism evidence="2 3">
    <name type="scientific">Niveomyces insectorum RCEF 264</name>
    <dbReference type="NCBI Taxonomy" id="1081102"/>
    <lineage>
        <taxon>Eukaryota</taxon>
        <taxon>Fungi</taxon>
        <taxon>Dikarya</taxon>
        <taxon>Ascomycota</taxon>
        <taxon>Pezizomycotina</taxon>
        <taxon>Sordariomycetes</taxon>
        <taxon>Hypocreomycetidae</taxon>
        <taxon>Hypocreales</taxon>
        <taxon>Cordycipitaceae</taxon>
        <taxon>Niveomyces</taxon>
    </lineage>
</organism>
<dbReference type="Proteomes" id="UP000076874">
    <property type="component" value="Unassembled WGS sequence"/>
</dbReference>
<dbReference type="AlphaFoldDB" id="A0A167VQ88"/>
<sequence>MRHIKIHLRRLLSRLSRRVRALCYQRCTCACCSCHLQPQRPAPDEVRDDQSGVLARRISFRPPLTPFLLENIFPYPETGTPSQRAVTQHLVSQPSEPSMYDNPSPPSPSLDDILATLDDALAHIRYAVCGTTALVLWSRLLASRPPPFLSPATSHLMPGVTIVCAGTTRDVLASWAASKGLYLDPNHPDVLGLPAGPARHPRGQAIVPVYIRWLDDEIPRAAVVDVAGVPVLTLPALLDLAAWDYAHSQAAAADPAVRDKLARVIVYLLRRIAECGYGRLLLSSPQSAPSSAQPPETGNQFSDTVPALLDPLFYDVFPRAYPGAEELFAAAGLALPADGTTDAAASTSRRQLDHPNRAKLLPRRSFTRSRLNKSLQSLRYEARVRLRRLKTKFCKYLGLSL</sequence>
<evidence type="ECO:0000256" key="1">
    <source>
        <dbReference type="SAM" id="MobiDB-lite"/>
    </source>
</evidence>
<evidence type="ECO:0000313" key="3">
    <source>
        <dbReference type="Proteomes" id="UP000076874"/>
    </source>
</evidence>
<keyword evidence="3" id="KW-1185">Reference proteome</keyword>
<gene>
    <name evidence="2" type="ORF">SPI_04413</name>
</gene>
<accession>A0A167VQ88</accession>
<protein>
    <submittedName>
        <fullName evidence="2">Uncharacterized protein</fullName>
    </submittedName>
</protein>
<name>A0A167VQ88_9HYPO</name>
<comment type="caution">
    <text evidence="2">The sequence shown here is derived from an EMBL/GenBank/DDBJ whole genome shotgun (WGS) entry which is preliminary data.</text>
</comment>
<dbReference type="STRING" id="1081102.A0A167VQ88"/>
<dbReference type="EMBL" id="AZHD01000006">
    <property type="protein sequence ID" value="OAA62873.1"/>
    <property type="molecule type" value="Genomic_DNA"/>
</dbReference>
<evidence type="ECO:0000313" key="2">
    <source>
        <dbReference type="EMBL" id="OAA62873.1"/>
    </source>
</evidence>